<proteinExistence type="predicted"/>
<dbReference type="InterPro" id="IPR045865">
    <property type="entry name" value="ACT-like_dom_sf"/>
</dbReference>
<comment type="pathway">
    <text evidence="4">Amino-acid biosynthesis; L-phenylalanine biosynthesis; phenylpyruvate from prephenate: step 1/1.</text>
</comment>
<evidence type="ECO:0000259" key="21">
    <source>
        <dbReference type="PROSITE" id="PS51171"/>
    </source>
</evidence>
<dbReference type="AlphaFoldDB" id="A0A859DNI4"/>
<keyword evidence="12" id="KW-0584">Phenylalanine biosynthesis</keyword>
<sequence>MDLKDIRREIDTIDSQLLPLFVQRMDCAKKMAEAKKRDGIPVHNAAREEEILDRISAKAGLYSGAARIVYRTIMSESSALQHRLLGSGGTLRKTIAAAPKVPAFPESVACLGGPGSYSHSVVSSLYPRAQVQFYNRFDDIFRCVEQGNAGLAVVPMENSSAGSVSDVYSLLMQCRFYIVAAKTIRVHQCLAAKESSPASVRCIQSKKIALQQCSRRLSALHLPLQPVSSTSAAAKAAAEDASIAAVCSESAAHKYGLHILERDLQNTDNNATRFAVISRQLCIPDNAEKISLCFNVAHTTGSLNAVLSRFAAAGMNLTKIESRPIAGKDFEYDFYLDFTGNVRDPAVLELLCSLQEELPRFHFLGNYCEVHTE</sequence>
<reference evidence="23 24" key="1">
    <citation type="submission" date="2019-11" db="EMBL/GenBank/DDBJ databases">
        <authorList>
            <person name="Ren C."/>
            <person name="Wang H."/>
            <person name="Xu Y."/>
        </authorList>
    </citation>
    <scope>NUCLEOTIDE SEQUENCE [LARGE SCALE GENOMIC DNA]</scope>
    <source>
        <strain evidence="23 24">LBM 19010</strain>
    </source>
</reference>
<dbReference type="GO" id="GO:0004106">
    <property type="term" value="F:chorismate mutase activity"/>
    <property type="evidence" value="ECO:0007669"/>
    <property type="project" value="UniProtKB-EC"/>
</dbReference>
<keyword evidence="10" id="KW-0028">Amino-acid biosynthesis</keyword>
<feature type="site" description="Essential for prephenate dehydratase activity" evidence="19">
    <location>
        <position position="272"/>
    </location>
</feature>
<dbReference type="SUPFAM" id="SSF48600">
    <property type="entry name" value="Chorismate mutase II"/>
    <property type="match status" value="1"/>
</dbReference>
<evidence type="ECO:0000256" key="16">
    <source>
        <dbReference type="ARBA" id="ARBA00031175"/>
    </source>
</evidence>
<dbReference type="InterPro" id="IPR001086">
    <property type="entry name" value="Preph_deHydtase"/>
</dbReference>
<dbReference type="GO" id="GO:0009094">
    <property type="term" value="P:L-phenylalanine biosynthetic process"/>
    <property type="evidence" value="ECO:0007669"/>
    <property type="project" value="UniProtKB-UniPathway"/>
</dbReference>
<evidence type="ECO:0000256" key="11">
    <source>
        <dbReference type="ARBA" id="ARBA00023141"/>
    </source>
</evidence>
<dbReference type="GO" id="GO:0005737">
    <property type="term" value="C:cytoplasm"/>
    <property type="evidence" value="ECO:0007669"/>
    <property type="project" value="UniProtKB-SubCell"/>
</dbReference>
<evidence type="ECO:0000256" key="13">
    <source>
        <dbReference type="ARBA" id="ARBA00023235"/>
    </source>
</evidence>
<dbReference type="InterPro" id="IPR018528">
    <property type="entry name" value="Preph_deHydtase_CS"/>
</dbReference>
<keyword evidence="14" id="KW-0456">Lyase</keyword>
<evidence type="ECO:0000256" key="8">
    <source>
        <dbReference type="ARBA" id="ARBA00021872"/>
    </source>
</evidence>
<dbReference type="Gene3D" id="1.20.59.10">
    <property type="entry name" value="Chorismate mutase"/>
    <property type="match status" value="1"/>
</dbReference>
<dbReference type="InterPro" id="IPR036979">
    <property type="entry name" value="CM_dom_sf"/>
</dbReference>
<evidence type="ECO:0000256" key="1">
    <source>
        <dbReference type="ARBA" id="ARBA00000824"/>
    </source>
</evidence>
<dbReference type="PANTHER" id="PTHR21022">
    <property type="entry name" value="PREPHENATE DEHYDRATASE P PROTEIN"/>
    <property type="match status" value="1"/>
</dbReference>
<feature type="domain" description="Prephenate dehydratase" evidence="21">
    <location>
        <begin position="107"/>
        <end position="279"/>
    </location>
</feature>
<evidence type="ECO:0000313" key="24">
    <source>
        <dbReference type="Proteomes" id="UP000501316"/>
    </source>
</evidence>
<dbReference type="InterPro" id="IPR002912">
    <property type="entry name" value="ACT_dom"/>
</dbReference>
<dbReference type="SUPFAM" id="SSF53850">
    <property type="entry name" value="Periplasmic binding protein-like II"/>
    <property type="match status" value="1"/>
</dbReference>
<evidence type="ECO:0000256" key="5">
    <source>
        <dbReference type="ARBA" id="ARBA00004817"/>
    </source>
</evidence>
<dbReference type="PIRSF" id="PIRSF001500">
    <property type="entry name" value="Chor_mut_pdt_Ppr"/>
    <property type="match status" value="1"/>
</dbReference>
<dbReference type="Pfam" id="PF01817">
    <property type="entry name" value="CM_2"/>
    <property type="match status" value="1"/>
</dbReference>
<name>A0A859DNI4_9FIRM</name>
<dbReference type="SUPFAM" id="SSF55021">
    <property type="entry name" value="ACT-like"/>
    <property type="match status" value="1"/>
</dbReference>
<evidence type="ECO:0000256" key="7">
    <source>
        <dbReference type="ARBA" id="ARBA00014401"/>
    </source>
</evidence>
<feature type="domain" description="ACT" evidence="22">
    <location>
        <begin position="291"/>
        <end position="373"/>
    </location>
</feature>
<keyword evidence="11" id="KW-0057">Aromatic amino acid biosynthesis</keyword>
<dbReference type="RefSeq" id="WP_174192779.1">
    <property type="nucleotide sequence ID" value="NZ_CP046051.1"/>
</dbReference>
<dbReference type="GO" id="GO:0004664">
    <property type="term" value="F:prephenate dehydratase activity"/>
    <property type="evidence" value="ECO:0007669"/>
    <property type="project" value="UniProtKB-EC"/>
</dbReference>
<keyword evidence="15" id="KW-0511">Multifunctional enzyme</keyword>
<evidence type="ECO:0000256" key="9">
    <source>
        <dbReference type="ARBA" id="ARBA00022490"/>
    </source>
</evidence>
<dbReference type="InterPro" id="IPR002701">
    <property type="entry name" value="CM_II_prokaryot"/>
</dbReference>
<dbReference type="PROSITE" id="PS51168">
    <property type="entry name" value="CHORISMATE_MUT_2"/>
    <property type="match status" value="1"/>
</dbReference>
<evidence type="ECO:0000256" key="14">
    <source>
        <dbReference type="ARBA" id="ARBA00023239"/>
    </source>
</evidence>
<comment type="catalytic activity">
    <reaction evidence="1">
        <text>chorismate = prephenate</text>
        <dbReference type="Rhea" id="RHEA:13897"/>
        <dbReference type="ChEBI" id="CHEBI:29748"/>
        <dbReference type="ChEBI" id="CHEBI:29934"/>
        <dbReference type="EC" id="5.4.99.5"/>
    </reaction>
</comment>
<evidence type="ECO:0000256" key="2">
    <source>
        <dbReference type="ARBA" id="ARBA00002364"/>
    </source>
</evidence>
<evidence type="ECO:0000259" key="20">
    <source>
        <dbReference type="PROSITE" id="PS51168"/>
    </source>
</evidence>
<dbReference type="UniPathway" id="UPA00121">
    <property type="reaction ID" value="UER00345"/>
</dbReference>
<dbReference type="UniPathway" id="UPA00120">
    <property type="reaction ID" value="UER00203"/>
</dbReference>
<evidence type="ECO:0000256" key="3">
    <source>
        <dbReference type="ARBA" id="ARBA00004496"/>
    </source>
</evidence>
<comment type="pathway">
    <text evidence="5">Metabolic intermediate biosynthesis; prephenate biosynthesis; prephenate from chorismate: step 1/1.</text>
</comment>
<dbReference type="PANTHER" id="PTHR21022:SF19">
    <property type="entry name" value="PREPHENATE DEHYDRATASE-RELATED"/>
    <property type="match status" value="1"/>
</dbReference>
<evidence type="ECO:0000313" key="23">
    <source>
        <dbReference type="EMBL" id="QKN23300.1"/>
    </source>
</evidence>
<dbReference type="EMBL" id="CP046051">
    <property type="protein sequence ID" value="QKN23300.1"/>
    <property type="molecule type" value="Genomic_DNA"/>
</dbReference>
<dbReference type="CDD" id="cd04905">
    <property type="entry name" value="ACT_CM-PDT"/>
    <property type="match status" value="1"/>
</dbReference>
<dbReference type="GO" id="GO:0046417">
    <property type="term" value="P:chorismate metabolic process"/>
    <property type="evidence" value="ECO:0007669"/>
    <property type="project" value="InterPro"/>
</dbReference>
<keyword evidence="9" id="KW-0963">Cytoplasm</keyword>
<comment type="function">
    <text evidence="2">Catalyzes the Claisen rearrangement of chorismate to prephenate and the decarboxylation/dehydration of prephenate to phenylpyruvate.</text>
</comment>
<evidence type="ECO:0000256" key="17">
    <source>
        <dbReference type="ARBA" id="ARBA00031520"/>
    </source>
</evidence>
<dbReference type="PROSITE" id="PS51671">
    <property type="entry name" value="ACT"/>
    <property type="match status" value="1"/>
</dbReference>
<evidence type="ECO:0000256" key="12">
    <source>
        <dbReference type="ARBA" id="ARBA00023222"/>
    </source>
</evidence>
<evidence type="ECO:0000256" key="15">
    <source>
        <dbReference type="ARBA" id="ARBA00023268"/>
    </source>
</evidence>
<dbReference type="Gene3D" id="3.40.190.10">
    <property type="entry name" value="Periplasmic binding protein-like II"/>
    <property type="match status" value="2"/>
</dbReference>
<comment type="subcellular location">
    <subcellularLocation>
        <location evidence="3">Cytoplasm</location>
    </subcellularLocation>
</comment>
<evidence type="ECO:0000256" key="18">
    <source>
        <dbReference type="ARBA" id="ARBA00047848"/>
    </source>
</evidence>
<evidence type="ECO:0000256" key="10">
    <source>
        <dbReference type="ARBA" id="ARBA00022605"/>
    </source>
</evidence>
<keyword evidence="13" id="KW-0413">Isomerase</keyword>
<evidence type="ECO:0000256" key="6">
    <source>
        <dbReference type="ARBA" id="ARBA00013147"/>
    </source>
</evidence>
<evidence type="ECO:0000259" key="22">
    <source>
        <dbReference type="PROSITE" id="PS51671"/>
    </source>
</evidence>
<dbReference type="Pfam" id="PF00800">
    <property type="entry name" value="PDT"/>
    <property type="match status" value="1"/>
</dbReference>
<dbReference type="SMART" id="SM00830">
    <property type="entry name" value="CM_2"/>
    <property type="match status" value="1"/>
</dbReference>
<evidence type="ECO:0000256" key="4">
    <source>
        <dbReference type="ARBA" id="ARBA00004741"/>
    </source>
</evidence>
<dbReference type="PROSITE" id="PS51171">
    <property type="entry name" value="PREPHENATE_DEHYDR_3"/>
    <property type="match status" value="1"/>
</dbReference>
<dbReference type="InterPro" id="IPR036263">
    <property type="entry name" value="Chorismate_II_sf"/>
</dbReference>
<protein>
    <recommendedName>
        <fullName evidence="7">Bifunctional chorismate mutase/prephenate dehydratase</fullName>
        <ecNumber evidence="6">4.2.1.51</ecNumber>
    </recommendedName>
    <alternativeName>
        <fullName evidence="17">Chorismate mutase-prephenate dehydratase</fullName>
    </alternativeName>
    <alternativeName>
        <fullName evidence="8">Prephenate dehydratase</fullName>
    </alternativeName>
    <alternativeName>
        <fullName evidence="16">p-protein</fullName>
    </alternativeName>
</protein>
<gene>
    <name evidence="23" type="ORF">GJQ69_01620</name>
</gene>
<dbReference type="Proteomes" id="UP000501316">
    <property type="component" value="Chromosome"/>
</dbReference>
<dbReference type="InterPro" id="IPR008242">
    <property type="entry name" value="Chor_mutase/pphenate_deHydtase"/>
</dbReference>
<dbReference type="KEGG" id="clf:GJQ69_01620"/>
<dbReference type="EC" id="4.2.1.51" evidence="6"/>
<feature type="domain" description="Chorismate mutase" evidence="20">
    <location>
        <begin position="1"/>
        <end position="85"/>
    </location>
</feature>
<evidence type="ECO:0000256" key="19">
    <source>
        <dbReference type="PIRSR" id="PIRSR001500-2"/>
    </source>
</evidence>
<accession>A0A859DNI4</accession>
<comment type="catalytic activity">
    <reaction evidence="18">
        <text>prephenate + H(+) = 3-phenylpyruvate + CO2 + H2O</text>
        <dbReference type="Rhea" id="RHEA:21648"/>
        <dbReference type="ChEBI" id="CHEBI:15377"/>
        <dbReference type="ChEBI" id="CHEBI:15378"/>
        <dbReference type="ChEBI" id="CHEBI:16526"/>
        <dbReference type="ChEBI" id="CHEBI:18005"/>
        <dbReference type="ChEBI" id="CHEBI:29934"/>
        <dbReference type="EC" id="4.2.1.51"/>
    </reaction>
</comment>
<dbReference type="PROSITE" id="PS00858">
    <property type="entry name" value="PREPHENATE_DEHYDR_2"/>
    <property type="match status" value="1"/>
</dbReference>
<dbReference type="Gene3D" id="3.30.70.260">
    <property type="match status" value="1"/>
</dbReference>
<organism evidence="23 24">
    <name type="scientific">Caproicibacterium lactatifermentans</name>
    <dbReference type="NCBI Taxonomy" id="2666138"/>
    <lineage>
        <taxon>Bacteria</taxon>
        <taxon>Bacillati</taxon>
        <taxon>Bacillota</taxon>
        <taxon>Clostridia</taxon>
        <taxon>Eubacteriales</taxon>
        <taxon>Oscillospiraceae</taxon>
        <taxon>Caproicibacterium</taxon>
    </lineage>
</organism>